<dbReference type="InterPro" id="IPR010268">
    <property type="entry name" value="PaREP1"/>
</dbReference>
<name>A0A2R7Y108_9ARCH</name>
<dbReference type="AlphaFoldDB" id="A0A2R7Y108"/>
<comment type="caution">
    <text evidence="1">The sequence shown here is derived from an EMBL/GenBank/DDBJ whole genome shotgun (WGS) entry which is preliminary data.</text>
</comment>
<evidence type="ECO:0000313" key="1">
    <source>
        <dbReference type="EMBL" id="PUA31225.1"/>
    </source>
</evidence>
<sequence length="89" mass="10555">MWGAVTAFIKLCAARMRVPVVQWSLGKLYRFVEHNIKPEYRECFKELLDSAYLLHRYFYEGDIGKAEFERLWEKTIALLEQARKIIEGA</sequence>
<gene>
    <name evidence="1" type="ORF">B9J98_07155</name>
</gene>
<accession>A0A2R7Y108</accession>
<organism evidence="1 2">
    <name type="scientific">Candidatus Terraquivivens tikiterensis</name>
    <dbReference type="NCBI Taxonomy" id="1980982"/>
    <lineage>
        <taxon>Archaea</taxon>
        <taxon>Nitrososphaerota</taxon>
        <taxon>Candidatus Wolframiiraptoraceae</taxon>
        <taxon>Candidatus Terraquivivens</taxon>
    </lineage>
</organism>
<dbReference type="Gene3D" id="1.20.120.330">
    <property type="entry name" value="Nucleotidyltransferases domain 2"/>
    <property type="match status" value="1"/>
</dbReference>
<proteinExistence type="predicted"/>
<protein>
    <recommendedName>
        <fullName evidence="3">HEPN domain-containing protein</fullName>
    </recommendedName>
</protein>
<dbReference type="EMBL" id="NDWU01000022">
    <property type="protein sequence ID" value="PUA31225.1"/>
    <property type="molecule type" value="Genomic_DNA"/>
</dbReference>
<dbReference type="Pfam" id="PF05942">
    <property type="entry name" value="PaREP1"/>
    <property type="match status" value="1"/>
</dbReference>
<evidence type="ECO:0000313" key="2">
    <source>
        <dbReference type="Proteomes" id="UP000244066"/>
    </source>
</evidence>
<dbReference type="Proteomes" id="UP000244066">
    <property type="component" value="Unassembled WGS sequence"/>
</dbReference>
<evidence type="ECO:0008006" key="3">
    <source>
        <dbReference type="Google" id="ProtNLM"/>
    </source>
</evidence>
<reference evidence="1 2" key="1">
    <citation type="submission" date="2017-04" db="EMBL/GenBank/DDBJ databases">
        <title>Draft Aigarchaeota genome from a New Zealand hot spring.</title>
        <authorList>
            <person name="Reysenbach A.-L."/>
            <person name="Donaho J.A."/>
            <person name="Gerhart J."/>
            <person name="Kelley J.F."/>
            <person name="Kouba K."/>
            <person name="Podar M."/>
            <person name="Stott M."/>
        </authorList>
    </citation>
    <scope>NUCLEOTIDE SEQUENCE [LARGE SCALE GENOMIC DNA]</scope>
    <source>
        <strain evidence="1">NZ13_MG1</strain>
    </source>
</reference>